<gene>
    <name evidence="8" type="ORF">E4U43_000602</name>
</gene>
<feature type="compositionally biased region" description="Low complexity" evidence="6">
    <location>
        <begin position="545"/>
        <end position="560"/>
    </location>
</feature>
<dbReference type="GO" id="GO:0005730">
    <property type="term" value="C:nucleolus"/>
    <property type="evidence" value="ECO:0007669"/>
    <property type="project" value="TreeGrafter"/>
</dbReference>
<evidence type="ECO:0000259" key="7">
    <source>
        <dbReference type="PROSITE" id="PS50102"/>
    </source>
</evidence>
<dbReference type="GO" id="GO:0003729">
    <property type="term" value="F:mRNA binding"/>
    <property type="evidence" value="ECO:0007669"/>
    <property type="project" value="TreeGrafter"/>
</dbReference>
<feature type="compositionally biased region" description="Polar residues" evidence="6">
    <location>
        <begin position="409"/>
        <end position="422"/>
    </location>
</feature>
<reference evidence="8" key="1">
    <citation type="journal article" date="2020" name="bioRxiv">
        <title>Whole genome comparisons of ergot fungi reveals the divergence and evolution of species within the genus Claviceps are the result of varying mechanisms driving genome evolution and host range expansion.</title>
        <authorList>
            <person name="Wyka S.A."/>
            <person name="Mondo S.J."/>
            <person name="Liu M."/>
            <person name="Dettman J."/>
            <person name="Nalam V."/>
            <person name="Broders K.D."/>
        </authorList>
    </citation>
    <scope>NUCLEOTIDE SEQUENCE</scope>
    <source>
        <strain evidence="8">CCC 602</strain>
    </source>
</reference>
<feature type="compositionally biased region" description="Basic and acidic residues" evidence="6">
    <location>
        <begin position="146"/>
        <end position="156"/>
    </location>
</feature>
<proteinExistence type="inferred from homology"/>
<dbReference type="Pfam" id="PF03467">
    <property type="entry name" value="Smg4_UPF3"/>
    <property type="match status" value="1"/>
</dbReference>
<dbReference type="EMBL" id="SRPW01001181">
    <property type="protein sequence ID" value="KAG6005347.1"/>
    <property type="molecule type" value="Genomic_DNA"/>
</dbReference>
<evidence type="ECO:0000313" key="9">
    <source>
        <dbReference type="Proteomes" id="UP000748025"/>
    </source>
</evidence>
<dbReference type="GO" id="GO:0000184">
    <property type="term" value="P:nuclear-transcribed mRNA catabolic process, nonsense-mediated decay"/>
    <property type="evidence" value="ECO:0007669"/>
    <property type="project" value="UniProtKB-KW"/>
</dbReference>
<sequence>MTQQEFITILGPDWEVSKGKVDWLSYVPGKVSAEAYLHLMRKDDIMPLSEVVRNATWEDAKATFTNPALVGPPVLEFSVYKKIGATKKRTDARQGTIDQDPEFMAFLESLANPAPMRESIDVEDPNDLAKAEAKITTTPLVEYLKEKKANKGKDGGASKNSKSGGKGKSGSKDDDTTSRKKGKDSKTDKTDKTPKDTVKILTKKTATDQAVDAAKKAAAQITNASPAITNATNITTTAATTNAAATNSKATAGTAASTGANTASGDAPKSRRAGIAAAARILQRDLGLSPGSAHRRARHDAAKVGGDGKVTETSTKENDPKAKGTASAVATAVAEKSSTTSEISLTQATKGRQEGSAATKSQSGRRSRGGKNADKGKGPITTETASGAHSTTPKNPPVILKKKTEAEVTSKTAEPQPSSQAPSLNGVGSSHGSSNGNNGGNANKQGSREKGNTKQSQKKAPSVSTHTTCAFVKPVNASQGVNDASLREAFGAFGTITLVEIDKRKSFAYVGFSEHDALAKAVAASPVSIGQASVQVLERKDKKPAATATSATSTKEGSAANGEKEKPSGGRGRRGRGGGKAAGGSAGGNGGNAPAAASKEAAASTGG</sequence>
<feature type="compositionally biased region" description="Low complexity" evidence="6">
    <location>
        <begin position="203"/>
        <end position="217"/>
    </location>
</feature>
<feature type="domain" description="RRM" evidence="7">
    <location>
        <begin position="468"/>
        <end position="534"/>
    </location>
</feature>
<dbReference type="PANTHER" id="PTHR13112">
    <property type="entry name" value="UPF3 REGULATOR OF NONSENSE TRANSCRIPTS-LIKE PROTEIN"/>
    <property type="match status" value="1"/>
</dbReference>
<comment type="similarity">
    <text evidence="2">Belongs to the RENT3 family.</text>
</comment>
<feature type="compositionally biased region" description="Low complexity" evidence="6">
    <location>
        <begin position="423"/>
        <end position="445"/>
    </location>
</feature>
<feature type="compositionally biased region" description="Low complexity" evidence="6">
    <location>
        <begin position="242"/>
        <end position="265"/>
    </location>
</feature>
<feature type="region of interest" description="Disordered" evidence="6">
    <location>
        <begin position="242"/>
        <end position="271"/>
    </location>
</feature>
<dbReference type="PANTHER" id="PTHR13112:SF0">
    <property type="entry name" value="FI21285P1"/>
    <property type="match status" value="1"/>
</dbReference>
<comment type="caution">
    <text evidence="8">The sequence shown here is derived from an EMBL/GenBank/DDBJ whole genome shotgun (WGS) entry which is preliminary data.</text>
</comment>
<dbReference type="InterPro" id="IPR005120">
    <property type="entry name" value="UPF3_dom"/>
</dbReference>
<dbReference type="Gene3D" id="3.30.70.330">
    <property type="match status" value="2"/>
</dbReference>
<evidence type="ECO:0000256" key="2">
    <source>
        <dbReference type="ARBA" id="ARBA00005991"/>
    </source>
</evidence>
<keyword evidence="3" id="KW-0866">Nonsense-mediated mRNA decay</keyword>
<dbReference type="AlphaFoldDB" id="A0A9P7NAE5"/>
<evidence type="ECO:0000256" key="4">
    <source>
        <dbReference type="ARBA" id="ARBA00023242"/>
    </source>
</evidence>
<keyword evidence="9" id="KW-1185">Reference proteome</keyword>
<dbReference type="InterPro" id="IPR039722">
    <property type="entry name" value="Upf3"/>
</dbReference>
<dbReference type="GO" id="GO:0045727">
    <property type="term" value="P:positive regulation of translation"/>
    <property type="evidence" value="ECO:0007669"/>
    <property type="project" value="TreeGrafter"/>
</dbReference>
<dbReference type="GO" id="GO:0005737">
    <property type="term" value="C:cytoplasm"/>
    <property type="evidence" value="ECO:0007669"/>
    <property type="project" value="TreeGrafter"/>
</dbReference>
<dbReference type="InterPro" id="IPR012677">
    <property type="entry name" value="Nucleotide-bd_a/b_plait_sf"/>
</dbReference>
<keyword evidence="5" id="KW-0694">RNA-binding</keyword>
<feature type="region of interest" description="Disordered" evidence="6">
    <location>
        <begin position="287"/>
        <end position="465"/>
    </location>
</feature>
<feature type="compositionally biased region" description="Polar residues" evidence="6">
    <location>
        <begin position="453"/>
        <end position="465"/>
    </location>
</feature>
<dbReference type="InterPro" id="IPR035979">
    <property type="entry name" value="RBD_domain_sf"/>
</dbReference>
<feature type="compositionally biased region" description="Gly residues" evidence="6">
    <location>
        <begin position="578"/>
        <end position="591"/>
    </location>
</feature>
<evidence type="ECO:0000256" key="5">
    <source>
        <dbReference type="PROSITE-ProRule" id="PRU00176"/>
    </source>
</evidence>
<evidence type="ECO:0000256" key="3">
    <source>
        <dbReference type="ARBA" id="ARBA00023161"/>
    </source>
</evidence>
<dbReference type="Proteomes" id="UP000748025">
    <property type="component" value="Unassembled WGS sequence"/>
</dbReference>
<dbReference type="SUPFAM" id="SSF54928">
    <property type="entry name" value="RNA-binding domain, RBD"/>
    <property type="match status" value="1"/>
</dbReference>
<feature type="compositionally biased region" description="Polar residues" evidence="6">
    <location>
        <begin position="336"/>
        <end position="362"/>
    </location>
</feature>
<dbReference type="SMART" id="SM00360">
    <property type="entry name" value="RRM"/>
    <property type="match status" value="1"/>
</dbReference>
<accession>A0A9P7NAE5</accession>
<feature type="region of interest" description="Disordered" evidence="6">
    <location>
        <begin position="146"/>
        <end position="217"/>
    </location>
</feature>
<name>A0A9P7NAE5_9HYPO</name>
<evidence type="ECO:0000313" key="8">
    <source>
        <dbReference type="EMBL" id="KAG6005347.1"/>
    </source>
</evidence>
<feature type="compositionally biased region" description="Low complexity" evidence="6">
    <location>
        <begin position="592"/>
        <end position="607"/>
    </location>
</feature>
<comment type="subcellular location">
    <subcellularLocation>
        <location evidence="1">Nucleus</location>
    </subcellularLocation>
</comment>
<dbReference type="PROSITE" id="PS50102">
    <property type="entry name" value="RRM"/>
    <property type="match status" value="1"/>
</dbReference>
<feature type="compositionally biased region" description="Basic and acidic residues" evidence="6">
    <location>
        <begin position="170"/>
        <end position="198"/>
    </location>
</feature>
<evidence type="ECO:0000256" key="6">
    <source>
        <dbReference type="SAM" id="MobiDB-lite"/>
    </source>
</evidence>
<feature type="region of interest" description="Disordered" evidence="6">
    <location>
        <begin position="538"/>
        <end position="607"/>
    </location>
</feature>
<evidence type="ECO:0000256" key="1">
    <source>
        <dbReference type="ARBA" id="ARBA00004123"/>
    </source>
</evidence>
<dbReference type="OrthoDB" id="18087at2759"/>
<keyword evidence="4" id="KW-0539">Nucleus</keyword>
<protein>
    <recommendedName>
        <fullName evidence="7">RRM domain-containing protein</fullName>
    </recommendedName>
</protein>
<dbReference type="InterPro" id="IPR000504">
    <property type="entry name" value="RRM_dom"/>
</dbReference>
<organism evidence="8 9">
    <name type="scientific">Claviceps pusilla</name>
    <dbReference type="NCBI Taxonomy" id="123648"/>
    <lineage>
        <taxon>Eukaryota</taxon>
        <taxon>Fungi</taxon>
        <taxon>Dikarya</taxon>
        <taxon>Ascomycota</taxon>
        <taxon>Pezizomycotina</taxon>
        <taxon>Sordariomycetes</taxon>
        <taxon>Hypocreomycetidae</taxon>
        <taxon>Hypocreales</taxon>
        <taxon>Clavicipitaceae</taxon>
        <taxon>Claviceps</taxon>
    </lineage>
</organism>
<feature type="compositionally biased region" description="Polar residues" evidence="6">
    <location>
        <begin position="381"/>
        <end position="393"/>
    </location>
</feature>